<organism evidence="2 3">
    <name type="scientific">Arcticibacter tournemirensis</name>
    <dbReference type="NCBI Taxonomy" id="699437"/>
    <lineage>
        <taxon>Bacteria</taxon>
        <taxon>Pseudomonadati</taxon>
        <taxon>Bacteroidota</taxon>
        <taxon>Sphingobacteriia</taxon>
        <taxon>Sphingobacteriales</taxon>
        <taxon>Sphingobacteriaceae</taxon>
        <taxon>Arcticibacter</taxon>
    </lineage>
</organism>
<accession>A0A4Q0MGP1</accession>
<name>A0A4Q0MGP1_9SPHI</name>
<gene>
    <name evidence="2" type="ORF">EKH83_02240</name>
    <name evidence="1" type="ORF">F1649_08390</name>
</gene>
<reference evidence="2 3" key="1">
    <citation type="submission" date="2018-12" db="EMBL/GenBank/DDBJ databases">
        <title>The Draft Genome Sequence of the Soil Bacterium Pedobacter tournemirensis R1.</title>
        <authorList>
            <person name="He J."/>
        </authorList>
    </citation>
    <scope>NUCLEOTIDE SEQUENCE [LARGE SCALE GENOMIC DNA]</scope>
    <source>
        <strain evidence="2 3">R1</strain>
    </source>
</reference>
<comment type="caution">
    <text evidence="2">The sequence shown here is derived from an EMBL/GenBank/DDBJ whole genome shotgun (WGS) entry which is preliminary data.</text>
</comment>
<dbReference type="AlphaFoldDB" id="A0A4Q0MGP1"/>
<sequence length="94" mass="10620">MKILLPLTGKNCSGVSVSDFDKYPIPIPPCKFEENKDHLELSFADAEEAIKYALHLGDVYERMKGNTEHDCARKKIKVIISCINEQADFSSLNF</sequence>
<protein>
    <submittedName>
        <fullName evidence="2">Uncharacterized protein</fullName>
    </submittedName>
</protein>
<reference evidence="1 4" key="2">
    <citation type="submission" date="2019-09" db="EMBL/GenBank/DDBJ databases">
        <title>Pararcticibacter amylolyticus gen. nov., sp. nov., isolated from a rottenly hemp rope, and reclassification of Pedobacter tournemirensis as Pararcticibacter tournemirensis comb. nov.</title>
        <authorList>
            <person name="Cai Y."/>
        </authorList>
    </citation>
    <scope>NUCLEOTIDE SEQUENCE [LARGE SCALE GENOMIC DNA]</scope>
    <source>
        <strain evidence="1 4">TF5-37.2-LB10</strain>
    </source>
</reference>
<dbReference type="Proteomes" id="UP000322918">
    <property type="component" value="Unassembled WGS sequence"/>
</dbReference>
<evidence type="ECO:0000313" key="4">
    <source>
        <dbReference type="Proteomes" id="UP000322918"/>
    </source>
</evidence>
<evidence type="ECO:0000313" key="1">
    <source>
        <dbReference type="EMBL" id="KAA8483582.1"/>
    </source>
</evidence>
<evidence type="ECO:0000313" key="2">
    <source>
        <dbReference type="EMBL" id="RXF72564.1"/>
    </source>
</evidence>
<dbReference type="EMBL" id="VWNE01000011">
    <property type="protein sequence ID" value="KAA8483582.1"/>
    <property type="molecule type" value="Genomic_DNA"/>
</dbReference>
<dbReference type="EMBL" id="RXOC01000001">
    <property type="protein sequence ID" value="RXF72564.1"/>
    <property type="molecule type" value="Genomic_DNA"/>
</dbReference>
<evidence type="ECO:0000313" key="3">
    <source>
        <dbReference type="Proteomes" id="UP000290848"/>
    </source>
</evidence>
<proteinExistence type="predicted"/>
<keyword evidence="4" id="KW-1185">Reference proteome</keyword>
<dbReference type="RefSeq" id="WP_128767749.1">
    <property type="nucleotide sequence ID" value="NZ_RXOC01000001.1"/>
</dbReference>
<dbReference type="Proteomes" id="UP000290848">
    <property type="component" value="Unassembled WGS sequence"/>
</dbReference>